<evidence type="ECO:0000313" key="1">
    <source>
        <dbReference type="EMBL" id="ASK67494.1"/>
    </source>
</evidence>
<name>A0A220UGX3_9GAMM</name>
<protein>
    <recommendedName>
        <fullName evidence="3">DUF1837 domain-containing protein</fullName>
    </recommendedName>
</protein>
<organism evidence="1 2">
    <name type="scientific">Shewanella bicestrii</name>
    <dbReference type="NCBI Taxonomy" id="2018305"/>
    <lineage>
        <taxon>Bacteria</taxon>
        <taxon>Pseudomonadati</taxon>
        <taxon>Pseudomonadota</taxon>
        <taxon>Gammaproteobacteria</taxon>
        <taxon>Alteromonadales</taxon>
        <taxon>Shewanellaceae</taxon>
        <taxon>Shewanella</taxon>
    </lineage>
</organism>
<evidence type="ECO:0000313" key="2">
    <source>
        <dbReference type="Proteomes" id="UP000198367"/>
    </source>
</evidence>
<reference evidence="1 2" key="1">
    <citation type="submission" date="2017-07" db="EMBL/GenBank/DDBJ databases">
        <title>Phenotypical and genomic characterization of a clinical isolate of Shewanella bicestrii sp. nov. producing an extended-spectrum beta-lactamase and a new oxacillinase variant.</title>
        <authorList>
            <person name="Jousset A.B."/>
            <person name="Bonnin R.A."/>
            <person name="Girlich D."/>
            <person name="Dabos L."/>
            <person name="Potron A."/>
            <person name="Dortet L."/>
            <person name="Glaser P."/>
            <person name="Naas T."/>
        </authorList>
    </citation>
    <scope>NUCLEOTIDE SEQUENCE [LARGE SCALE GENOMIC DNA]</scope>
    <source>
        <strain evidence="1 2">JAB-1</strain>
    </source>
</reference>
<dbReference type="Proteomes" id="UP000198367">
    <property type="component" value="Chromosome"/>
</dbReference>
<sequence length="267" mass="28951">MVMLAYTLEYDVSVPPVVAYGISYTAQQLDLILSGPVKAILQDTTGQEELHGLLAGLITTDFEHAELSNVLAETNEIEDWLVGEAIAEAFVSERGGCEYPWPTSRDLKNSNASPAGCDLTGLQLLDDQELPYRFSFGEVKTSYSASSPPSVMTSLGHQLFGLRDDKRIKADLVKYLGRHSIGKPWQFKYQSAVKRYLQSNGTDIAVYGVLIRDTAPQETDIRGKVNALAANCPAATNIELHALHIPVGGISNLPALAQSAINDGENV</sequence>
<accession>A0A220UGX3</accession>
<proteinExistence type="predicted"/>
<dbReference type="AlphaFoldDB" id="A0A220UGX3"/>
<evidence type="ECO:0008006" key="3">
    <source>
        <dbReference type="Google" id="ProtNLM"/>
    </source>
</evidence>
<dbReference type="RefSeq" id="WP_089066663.1">
    <property type="nucleotide sequence ID" value="NZ_CP022358.1"/>
</dbReference>
<gene>
    <name evidence="1" type="ORF">CF168_00720</name>
</gene>
<dbReference type="EMBL" id="CP022358">
    <property type="protein sequence ID" value="ASK67494.1"/>
    <property type="molecule type" value="Genomic_DNA"/>
</dbReference>
<dbReference type="KEGG" id="sbj:CF168_00720"/>
<keyword evidence="2" id="KW-1185">Reference proteome</keyword>